<comment type="caution">
    <text evidence="1">The sequence shown here is derived from an EMBL/GenBank/DDBJ whole genome shotgun (WGS) entry which is preliminary data.</text>
</comment>
<organism evidence="1 2">
    <name type="scientific">Bremerella alba</name>
    <dbReference type="NCBI Taxonomy" id="980252"/>
    <lineage>
        <taxon>Bacteria</taxon>
        <taxon>Pseudomonadati</taxon>
        <taxon>Planctomycetota</taxon>
        <taxon>Planctomycetia</taxon>
        <taxon>Pirellulales</taxon>
        <taxon>Pirellulaceae</taxon>
        <taxon>Bremerella</taxon>
    </lineage>
</organism>
<evidence type="ECO:0000313" key="1">
    <source>
        <dbReference type="EMBL" id="MBA2112867.1"/>
    </source>
</evidence>
<gene>
    <name evidence="1" type="ORF">HOV93_00080</name>
</gene>
<name>A0A7V9A537_9BACT</name>
<evidence type="ECO:0000313" key="2">
    <source>
        <dbReference type="Proteomes" id="UP000551616"/>
    </source>
</evidence>
<proteinExistence type="predicted"/>
<protein>
    <recommendedName>
        <fullName evidence="3">Glycosyl hydrolase family 32</fullName>
    </recommendedName>
</protein>
<dbReference type="Gene3D" id="2.115.10.20">
    <property type="entry name" value="Glycosyl hydrolase domain, family 43"/>
    <property type="match status" value="1"/>
</dbReference>
<dbReference type="InterPro" id="IPR023296">
    <property type="entry name" value="Glyco_hydro_beta-prop_sf"/>
</dbReference>
<dbReference type="AlphaFoldDB" id="A0A7V9A537"/>
<keyword evidence="2" id="KW-1185">Reference proteome</keyword>
<sequence>MHTFSSRSPKKTRTSLPLAILPLAIGMAFILSHPLMQVSGADSSSDSSQPESYPAPGIEFFIPVELELFQKGAILFLDREYTAPTVPKRFQGMSIATTSIDGFRMRCTSPGVVFALTPNSDQPGAASQEDGLINQGFEKLSEDEFQLFGKNKIDRVSAFRKTLQKDETLKVDKWAVLLLPANTKITKWQPKPWSENQGELLYNSIRLPAMWPPENVIAKDDSPLPVPYVEFPPENIAIDVGRQLFVDDFLIESTTLTRTWHKARKFEGNPIVSPKTDLELGTSSGNSPMAAPFSGGVWYDHNDNRFKMWYCAGWFDGTAYIESKDGLHWERPELEVVPGTNRIVPRKGVRDSAAVIFDPFTDDAAQRFKMLIWSRPQGGESFTSADGIQWSQPVATGSMGDRSTIFFNPFREKWVYSIRSGWHGRSRNYSECDDFLAGAPVSDQVRWMRADNLDLPDDHWFYAFPDRTGKPTTPSLYNLDAVAYESLMLGALAIYQGPDNGTCAKEGVPKLTEIHLGFSRDGFHWHRPDDRTPFIGASREEGAWDRGYLHSNSAICLVMGDELWFYYTGFQGDPERKNLPIDANGMYANASTGIAKLRRDGFASVDADGLGGSLTTRPVVFQGNRLFVNVDCPEGKLTVDVINKDGDVLEKYSAEDCHVISENSTLKEVTWKEGSDLSSLAGEPIRFRFHLQNGRLYSFWVSPDESGASHGFVAGGGPGFKGLIDTTGKTTVADEQE</sequence>
<dbReference type="Proteomes" id="UP000551616">
    <property type="component" value="Unassembled WGS sequence"/>
</dbReference>
<dbReference type="EMBL" id="JABRWO010000001">
    <property type="protein sequence ID" value="MBA2112867.1"/>
    <property type="molecule type" value="Genomic_DNA"/>
</dbReference>
<accession>A0A7V9A537</accession>
<dbReference type="SUPFAM" id="SSF75005">
    <property type="entry name" value="Arabinanase/levansucrase/invertase"/>
    <property type="match status" value="1"/>
</dbReference>
<reference evidence="1 2" key="1">
    <citation type="submission" date="2020-05" db="EMBL/GenBank/DDBJ databases">
        <title>Bremerella alba sp. nov., a novel planctomycete isolated from the surface of the macroalga Fucus spiralis.</title>
        <authorList>
            <person name="Godinho O."/>
            <person name="Botelho R."/>
            <person name="Albuquerque L."/>
            <person name="Wiegand S."/>
            <person name="Da Costa M.S."/>
            <person name="Lobo-Da-Cunha A."/>
            <person name="Jogler C."/>
            <person name="Lage O.M."/>
        </authorList>
    </citation>
    <scope>NUCLEOTIDE SEQUENCE [LARGE SCALE GENOMIC DNA]</scope>
    <source>
        <strain evidence="1 2">FF15</strain>
    </source>
</reference>
<evidence type="ECO:0008006" key="3">
    <source>
        <dbReference type="Google" id="ProtNLM"/>
    </source>
</evidence>